<dbReference type="PANTHER" id="PTHR30055:SF148">
    <property type="entry name" value="TETR-FAMILY TRANSCRIPTIONAL REGULATOR"/>
    <property type="match status" value="1"/>
</dbReference>
<accession>A0A917IDK9</accession>
<dbReference type="InterPro" id="IPR001647">
    <property type="entry name" value="HTH_TetR"/>
</dbReference>
<dbReference type="Proteomes" id="UP000657592">
    <property type="component" value="Unassembled WGS sequence"/>
</dbReference>
<dbReference type="RefSeq" id="WP_188754448.1">
    <property type="nucleotide sequence ID" value="NZ_BMJY01000001.1"/>
</dbReference>
<comment type="caution">
    <text evidence="7">The sequence shown here is derived from an EMBL/GenBank/DDBJ whole genome shotgun (WGS) entry which is preliminary data.</text>
</comment>
<dbReference type="Pfam" id="PF00440">
    <property type="entry name" value="TetR_N"/>
    <property type="match status" value="1"/>
</dbReference>
<dbReference type="Gene3D" id="1.10.357.10">
    <property type="entry name" value="Tetracycline Repressor, domain 2"/>
    <property type="match status" value="1"/>
</dbReference>
<keyword evidence="1" id="KW-0805">Transcription regulation</keyword>
<feature type="compositionally biased region" description="Low complexity" evidence="5">
    <location>
        <begin position="1"/>
        <end position="14"/>
    </location>
</feature>
<name>A0A917IDK9_9MICO</name>
<evidence type="ECO:0000256" key="4">
    <source>
        <dbReference type="PROSITE-ProRule" id="PRU00335"/>
    </source>
</evidence>
<evidence type="ECO:0000313" key="8">
    <source>
        <dbReference type="Proteomes" id="UP000657592"/>
    </source>
</evidence>
<dbReference type="Pfam" id="PF16859">
    <property type="entry name" value="TetR_C_11"/>
    <property type="match status" value="1"/>
</dbReference>
<reference evidence="7" key="2">
    <citation type="submission" date="2020-09" db="EMBL/GenBank/DDBJ databases">
        <authorList>
            <person name="Sun Q."/>
            <person name="Zhou Y."/>
        </authorList>
    </citation>
    <scope>NUCLEOTIDE SEQUENCE</scope>
    <source>
        <strain evidence="7">CGMCC 1.15794</strain>
    </source>
</reference>
<dbReference type="Gene3D" id="1.10.10.60">
    <property type="entry name" value="Homeodomain-like"/>
    <property type="match status" value="1"/>
</dbReference>
<feature type="DNA-binding region" description="H-T-H motif" evidence="4">
    <location>
        <begin position="47"/>
        <end position="66"/>
    </location>
</feature>
<dbReference type="InterPro" id="IPR050109">
    <property type="entry name" value="HTH-type_TetR-like_transc_reg"/>
</dbReference>
<feature type="region of interest" description="Disordered" evidence="5">
    <location>
        <begin position="1"/>
        <end position="26"/>
    </location>
</feature>
<dbReference type="EMBL" id="BMJY01000001">
    <property type="protein sequence ID" value="GGH34763.1"/>
    <property type="molecule type" value="Genomic_DNA"/>
</dbReference>
<dbReference type="SUPFAM" id="SSF48498">
    <property type="entry name" value="Tetracyclin repressor-like, C-terminal domain"/>
    <property type="match status" value="1"/>
</dbReference>
<keyword evidence="8" id="KW-1185">Reference proteome</keyword>
<evidence type="ECO:0000313" key="7">
    <source>
        <dbReference type="EMBL" id="GGH34763.1"/>
    </source>
</evidence>
<dbReference type="InterPro" id="IPR009057">
    <property type="entry name" value="Homeodomain-like_sf"/>
</dbReference>
<evidence type="ECO:0000256" key="3">
    <source>
        <dbReference type="ARBA" id="ARBA00023163"/>
    </source>
</evidence>
<dbReference type="PANTHER" id="PTHR30055">
    <property type="entry name" value="HTH-TYPE TRANSCRIPTIONAL REGULATOR RUTR"/>
    <property type="match status" value="1"/>
</dbReference>
<keyword evidence="3" id="KW-0804">Transcription</keyword>
<evidence type="ECO:0000256" key="1">
    <source>
        <dbReference type="ARBA" id="ARBA00023015"/>
    </source>
</evidence>
<proteinExistence type="predicted"/>
<evidence type="ECO:0000259" key="6">
    <source>
        <dbReference type="PROSITE" id="PS50977"/>
    </source>
</evidence>
<evidence type="ECO:0000256" key="2">
    <source>
        <dbReference type="ARBA" id="ARBA00023125"/>
    </source>
</evidence>
<dbReference type="AlphaFoldDB" id="A0A917IDK9"/>
<evidence type="ECO:0000256" key="5">
    <source>
        <dbReference type="SAM" id="MobiDB-lite"/>
    </source>
</evidence>
<keyword evidence="2 4" id="KW-0238">DNA-binding</keyword>
<dbReference type="PROSITE" id="PS50977">
    <property type="entry name" value="HTH_TETR_2"/>
    <property type="match status" value="1"/>
</dbReference>
<dbReference type="GO" id="GO:0000976">
    <property type="term" value="F:transcription cis-regulatory region binding"/>
    <property type="evidence" value="ECO:0007669"/>
    <property type="project" value="TreeGrafter"/>
</dbReference>
<protein>
    <recommendedName>
        <fullName evidence="6">HTH tetR-type domain-containing protein</fullName>
    </recommendedName>
</protein>
<dbReference type="InterPro" id="IPR036271">
    <property type="entry name" value="Tet_transcr_reg_TetR-rel_C_sf"/>
</dbReference>
<reference evidence="7" key="1">
    <citation type="journal article" date="2014" name="Int. J. Syst. Evol. Microbiol.">
        <title>Complete genome sequence of Corynebacterium casei LMG S-19264T (=DSM 44701T), isolated from a smear-ripened cheese.</title>
        <authorList>
            <consortium name="US DOE Joint Genome Institute (JGI-PGF)"/>
            <person name="Walter F."/>
            <person name="Albersmeier A."/>
            <person name="Kalinowski J."/>
            <person name="Ruckert C."/>
        </authorList>
    </citation>
    <scope>NUCLEOTIDE SEQUENCE</scope>
    <source>
        <strain evidence="7">CGMCC 1.15794</strain>
    </source>
</reference>
<dbReference type="GO" id="GO:0003700">
    <property type="term" value="F:DNA-binding transcription factor activity"/>
    <property type="evidence" value="ECO:0007669"/>
    <property type="project" value="TreeGrafter"/>
</dbReference>
<feature type="domain" description="HTH tetR-type" evidence="6">
    <location>
        <begin position="26"/>
        <end position="84"/>
    </location>
</feature>
<organism evidence="7 8">
    <name type="scientific">Microbacterium album</name>
    <dbReference type="NCBI Taxonomy" id="2053191"/>
    <lineage>
        <taxon>Bacteria</taxon>
        <taxon>Bacillati</taxon>
        <taxon>Actinomycetota</taxon>
        <taxon>Actinomycetes</taxon>
        <taxon>Micrococcales</taxon>
        <taxon>Microbacteriaceae</taxon>
        <taxon>Microbacterium</taxon>
    </lineage>
</organism>
<dbReference type="SUPFAM" id="SSF46689">
    <property type="entry name" value="Homeodomain-like"/>
    <property type="match status" value="1"/>
</dbReference>
<dbReference type="InterPro" id="IPR011075">
    <property type="entry name" value="TetR_C"/>
</dbReference>
<gene>
    <name evidence="7" type="ORF">GCM10010921_02720</name>
</gene>
<sequence length="210" mass="23535">MTAQTAQTAPPGTASRRRGPGRPRIQEHDERILRATLELIDAGREVTVNAVVETSGVSRAALYRRWRSLTDLVAAALDHGRNNAVEISAEGDLKQNIVDAYFTHPRESRGAEYPDRRFRLRMQLVMADRELQRAYWRSHVSGRRGSIGRALQAGIDRGILRADLDIDSSIDLINGVFYYQAFVRGVSMGDPEALARCRVAFETVWRGMLA</sequence>